<dbReference type="GO" id="GO:0006261">
    <property type="term" value="P:DNA-templated DNA replication"/>
    <property type="evidence" value="ECO:0007669"/>
    <property type="project" value="UniProtKB-UniRule"/>
</dbReference>
<dbReference type="CDD" id="cd03586">
    <property type="entry name" value="PolY_Pol_IV_kappa"/>
    <property type="match status" value="1"/>
</dbReference>
<keyword evidence="4" id="KW-0460">Magnesium</keyword>
<organism evidence="6 7">
    <name type="scientific">Flagellimonas maritima</name>
    <dbReference type="NCBI Taxonomy" id="1383885"/>
    <lineage>
        <taxon>Bacteria</taxon>
        <taxon>Pseudomonadati</taxon>
        <taxon>Bacteroidota</taxon>
        <taxon>Flavobacteriia</taxon>
        <taxon>Flavobacteriales</taxon>
        <taxon>Flavobacteriaceae</taxon>
        <taxon>Flagellimonas</taxon>
    </lineage>
</organism>
<keyword evidence="4" id="KW-0963">Cytoplasm</keyword>
<dbReference type="Pfam" id="PF11798">
    <property type="entry name" value="IMS_HHH"/>
    <property type="match status" value="1"/>
</dbReference>
<keyword evidence="4" id="KW-0234">DNA repair</keyword>
<evidence type="ECO:0000313" key="6">
    <source>
        <dbReference type="EMBL" id="AWX44808.1"/>
    </source>
</evidence>
<dbReference type="Gene3D" id="1.10.150.20">
    <property type="entry name" value="5' to 3' exonuclease, C-terminal subdomain"/>
    <property type="match status" value="1"/>
</dbReference>
<feature type="site" description="Substrate discrimination" evidence="4">
    <location>
        <position position="14"/>
    </location>
</feature>
<comment type="function">
    <text evidence="4">Poorly processive, error-prone DNA polymerase involved in untargeted mutagenesis. Copies undamaged DNA at stalled replication forks, which arise in vivo from mismatched or misaligned primer ends. These misaligned primers can be extended by PolIV. Exhibits no 3'-5' exonuclease (proofreading) activity. May be involved in translesional synthesis, in conjunction with the beta clamp from PolIII.</text>
</comment>
<proteinExistence type="inferred from homology"/>
<reference evidence="6 7" key="1">
    <citation type="submission" date="2018-06" db="EMBL/GenBank/DDBJ databases">
        <title>Spongiibacterium sp. HME9304 Genome sequencing and assembly.</title>
        <authorList>
            <person name="Kang H."/>
            <person name="Kim H."/>
            <person name="Joh K."/>
        </authorList>
    </citation>
    <scope>NUCLEOTIDE SEQUENCE [LARGE SCALE GENOMIC DNA]</scope>
    <source>
        <strain evidence="6 7">HME9304</strain>
    </source>
</reference>
<dbReference type="PROSITE" id="PS50173">
    <property type="entry name" value="UMUC"/>
    <property type="match status" value="1"/>
</dbReference>
<dbReference type="RefSeq" id="WP_112378254.1">
    <property type="nucleotide sequence ID" value="NZ_CP030104.1"/>
</dbReference>
<dbReference type="InterPro" id="IPR050116">
    <property type="entry name" value="DNA_polymerase-Y"/>
</dbReference>
<keyword evidence="3 4" id="KW-0239">DNA-directed DNA polymerase</keyword>
<dbReference type="SUPFAM" id="SSF56672">
    <property type="entry name" value="DNA/RNA polymerases"/>
    <property type="match status" value="1"/>
</dbReference>
<feature type="binding site" evidence="4">
    <location>
        <position position="9"/>
    </location>
    <ligand>
        <name>Mg(2+)</name>
        <dbReference type="ChEBI" id="CHEBI:18420"/>
    </ligand>
</feature>
<dbReference type="InterPro" id="IPR001126">
    <property type="entry name" value="UmuC"/>
</dbReference>
<comment type="catalytic activity">
    <reaction evidence="4">
        <text>DNA(n) + a 2'-deoxyribonucleoside 5'-triphosphate = DNA(n+1) + diphosphate</text>
        <dbReference type="Rhea" id="RHEA:22508"/>
        <dbReference type="Rhea" id="RHEA-COMP:17339"/>
        <dbReference type="Rhea" id="RHEA-COMP:17340"/>
        <dbReference type="ChEBI" id="CHEBI:33019"/>
        <dbReference type="ChEBI" id="CHEBI:61560"/>
        <dbReference type="ChEBI" id="CHEBI:173112"/>
        <dbReference type="EC" id="2.7.7.7"/>
    </reaction>
</comment>
<keyword evidence="4" id="KW-0227">DNA damage</keyword>
<dbReference type="GO" id="GO:0000287">
    <property type="term" value="F:magnesium ion binding"/>
    <property type="evidence" value="ECO:0007669"/>
    <property type="project" value="UniProtKB-UniRule"/>
</dbReference>
<dbReference type="GO" id="GO:0003887">
    <property type="term" value="F:DNA-directed DNA polymerase activity"/>
    <property type="evidence" value="ECO:0007669"/>
    <property type="project" value="UniProtKB-UniRule"/>
</dbReference>
<evidence type="ECO:0000259" key="5">
    <source>
        <dbReference type="PROSITE" id="PS50173"/>
    </source>
</evidence>
<dbReference type="PANTHER" id="PTHR11076">
    <property type="entry name" value="DNA REPAIR POLYMERASE UMUC / TRANSFERASE FAMILY MEMBER"/>
    <property type="match status" value="1"/>
</dbReference>
<dbReference type="InterPro" id="IPR024728">
    <property type="entry name" value="PolY_HhH_motif"/>
</dbReference>
<dbReference type="GO" id="GO:0005829">
    <property type="term" value="C:cytosol"/>
    <property type="evidence" value="ECO:0007669"/>
    <property type="project" value="TreeGrafter"/>
</dbReference>
<keyword evidence="4 6" id="KW-0808">Transferase</keyword>
<dbReference type="InterPro" id="IPR022880">
    <property type="entry name" value="DNApol_IV"/>
</dbReference>
<dbReference type="InterPro" id="IPR043502">
    <property type="entry name" value="DNA/RNA_pol_sf"/>
</dbReference>
<comment type="similarity">
    <text evidence="1 4">Belongs to the DNA polymerase type-Y family.</text>
</comment>
<comment type="subunit">
    <text evidence="4">Monomer.</text>
</comment>
<dbReference type="GO" id="GO:0009432">
    <property type="term" value="P:SOS response"/>
    <property type="evidence" value="ECO:0007669"/>
    <property type="project" value="TreeGrafter"/>
</dbReference>
<feature type="active site" evidence="4">
    <location>
        <position position="104"/>
    </location>
</feature>
<evidence type="ECO:0000256" key="2">
    <source>
        <dbReference type="ARBA" id="ARBA00022457"/>
    </source>
</evidence>
<name>A0A2Z4LTW9_9FLAO</name>
<dbReference type="GO" id="GO:0006281">
    <property type="term" value="P:DNA repair"/>
    <property type="evidence" value="ECO:0007669"/>
    <property type="project" value="UniProtKB-UniRule"/>
</dbReference>
<dbReference type="Pfam" id="PF00817">
    <property type="entry name" value="IMS"/>
    <property type="match status" value="1"/>
</dbReference>
<dbReference type="EMBL" id="CP030104">
    <property type="protein sequence ID" value="AWX44808.1"/>
    <property type="molecule type" value="Genomic_DNA"/>
</dbReference>
<comment type="cofactor">
    <cofactor evidence="4">
        <name>Mg(2+)</name>
        <dbReference type="ChEBI" id="CHEBI:18420"/>
    </cofactor>
    <text evidence="4">Binds 2 magnesium ions per subunit.</text>
</comment>
<dbReference type="OrthoDB" id="9808813at2"/>
<dbReference type="EC" id="2.7.7.7" evidence="4"/>
<dbReference type="GO" id="GO:0042276">
    <property type="term" value="P:error-prone translesion synthesis"/>
    <property type="evidence" value="ECO:0007669"/>
    <property type="project" value="TreeGrafter"/>
</dbReference>
<accession>A0A2Z4LTW9</accession>
<dbReference type="Gene3D" id="3.40.1170.60">
    <property type="match status" value="1"/>
</dbReference>
<sequence length="404" mass="45695">MERSILHMDMDTFFVECERRENPGLINKPVLVGGTGSRGIVSACSYETRPYGIHSGMSMPMAKRMCPEALIIKGNSMVYTKYSKLVTDIIGNEVPVFEKSSIDEFYIDLTGMDRYFGTYKFAKQLRQKIIDNTGLPISFGLSQNKVVSKVATGEAKPNNQMRIDLGYERSFLAPLPIRKIPSVGKVSASRLRDLGIHMVKSLQSMPKEVIHSVLGKNGLIIWERANGIDTRPITPYSERKSISRERTYEGDTANIESLKATLTAMGESLAFQLRMDDRLASCVSVKIKYSDFSVYSKQGRLSYTSADHLLIPKILELFEKLYERRLLIRLVGVRFSDLVGGHYQINLFDDDSKRIGLYTAMDRMRQRFGASCLMRASTMDVKSVRSNRNPFNGEPPIVLAHRRQ</sequence>
<feature type="domain" description="UmuC" evidence="5">
    <location>
        <begin position="5"/>
        <end position="184"/>
    </location>
</feature>
<dbReference type="AlphaFoldDB" id="A0A2Z4LTW9"/>
<dbReference type="Gene3D" id="3.30.1490.100">
    <property type="entry name" value="DNA polymerase, Y-family, little finger domain"/>
    <property type="match status" value="1"/>
</dbReference>
<dbReference type="InterPro" id="IPR017961">
    <property type="entry name" value="DNA_pol_Y-fam_little_finger"/>
</dbReference>
<protein>
    <recommendedName>
        <fullName evidence="4">DNA polymerase IV</fullName>
        <shortName evidence="4">Pol IV</shortName>
        <ecNumber evidence="4">2.7.7.7</ecNumber>
    </recommendedName>
</protein>
<dbReference type="Gene3D" id="3.30.70.270">
    <property type="match status" value="1"/>
</dbReference>
<dbReference type="InterPro" id="IPR036775">
    <property type="entry name" value="DNA_pol_Y-fam_lit_finger_sf"/>
</dbReference>
<evidence type="ECO:0000313" key="7">
    <source>
        <dbReference type="Proteomes" id="UP000248536"/>
    </source>
</evidence>
<dbReference type="SUPFAM" id="SSF100879">
    <property type="entry name" value="Lesion bypass DNA polymerase (Y-family), little finger domain"/>
    <property type="match status" value="1"/>
</dbReference>
<dbReference type="Proteomes" id="UP000248536">
    <property type="component" value="Chromosome"/>
</dbReference>
<dbReference type="KEGG" id="spon:HME9304_01813"/>
<keyword evidence="4 6" id="KW-0548">Nucleotidyltransferase</keyword>
<dbReference type="NCBIfam" id="NF002677">
    <property type="entry name" value="PRK02406.1"/>
    <property type="match status" value="1"/>
</dbReference>
<comment type="subcellular location">
    <subcellularLocation>
        <location evidence="4">Cytoplasm</location>
    </subcellularLocation>
</comment>
<dbReference type="PANTHER" id="PTHR11076:SF33">
    <property type="entry name" value="DNA POLYMERASE KAPPA"/>
    <property type="match status" value="1"/>
</dbReference>
<evidence type="ECO:0000256" key="3">
    <source>
        <dbReference type="ARBA" id="ARBA00022932"/>
    </source>
</evidence>
<keyword evidence="7" id="KW-1185">Reference proteome</keyword>
<keyword evidence="2 4" id="KW-0515">Mutator protein</keyword>
<keyword evidence="4" id="KW-0479">Metal-binding</keyword>
<dbReference type="Pfam" id="PF11799">
    <property type="entry name" value="IMS_C"/>
    <property type="match status" value="1"/>
</dbReference>
<dbReference type="InterPro" id="IPR043128">
    <property type="entry name" value="Rev_trsase/Diguanyl_cyclase"/>
</dbReference>
<dbReference type="HAMAP" id="MF_01113">
    <property type="entry name" value="DNApol_IV"/>
    <property type="match status" value="1"/>
</dbReference>
<keyword evidence="4" id="KW-0238">DNA-binding</keyword>
<gene>
    <name evidence="4" type="primary">dinB</name>
    <name evidence="6" type="ORF">HME9304_01813</name>
</gene>
<feature type="binding site" evidence="4">
    <location>
        <position position="103"/>
    </location>
    <ligand>
        <name>Mg(2+)</name>
        <dbReference type="ChEBI" id="CHEBI:18420"/>
    </ligand>
</feature>
<evidence type="ECO:0000256" key="4">
    <source>
        <dbReference type="HAMAP-Rule" id="MF_01113"/>
    </source>
</evidence>
<evidence type="ECO:0000256" key="1">
    <source>
        <dbReference type="ARBA" id="ARBA00010945"/>
    </source>
</evidence>
<keyword evidence="4" id="KW-0235">DNA replication</keyword>
<dbReference type="GO" id="GO:0003684">
    <property type="term" value="F:damaged DNA binding"/>
    <property type="evidence" value="ECO:0007669"/>
    <property type="project" value="InterPro"/>
</dbReference>